<evidence type="ECO:0000256" key="1">
    <source>
        <dbReference type="SAM" id="Phobius"/>
    </source>
</evidence>
<gene>
    <name evidence="2" type="ORF">ALQ84_03124</name>
</gene>
<dbReference type="AlphaFoldDB" id="A0A0P9K2X9"/>
<evidence type="ECO:0000313" key="3">
    <source>
        <dbReference type="Proteomes" id="UP000278587"/>
    </source>
</evidence>
<feature type="transmembrane region" description="Helical" evidence="1">
    <location>
        <begin position="32"/>
        <end position="53"/>
    </location>
</feature>
<dbReference type="EMBL" id="RBOC01000104">
    <property type="protein sequence ID" value="RMM09309.1"/>
    <property type="molecule type" value="Genomic_DNA"/>
</dbReference>
<dbReference type="RefSeq" id="WP_055010114.1">
    <property type="nucleotide sequence ID" value="NZ_LJPW01000137.1"/>
</dbReference>
<sequence length="84" mass="9128">MQLAILLVLILIAVILAPWLFGVIVAAVALYGIWVAVVAVLIVAALLVSSLYASLKKFRSKSRLETQIAEGNRIIAEKERARQA</sequence>
<keyword evidence="1" id="KW-0472">Membrane</keyword>
<dbReference type="Proteomes" id="UP000278587">
    <property type="component" value="Unassembled WGS sequence"/>
</dbReference>
<comment type="caution">
    <text evidence="2">The sequence shown here is derived from an EMBL/GenBank/DDBJ whole genome shotgun (WGS) entry which is preliminary data.</text>
</comment>
<protein>
    <submittedName>
        <fullName evidence="2">Uncharacterized protein</fullName>
    </submittedName>
</protein>
<accession>A0A0P9K2X9</accession>
<evidence type="ECO:0000313" key="2">
    <source>
        <dbReference type="EMBL" id="RMM09309.1"/>
    </source>
</evidence>
<proteinExistence type="predicted"/>
<keyword evidence="1" id="KW-1133">Transmembrane helix</keyword>
<name>A0A0P9K2X9_9PSED</name>
<keyword evidence="1" id="KW-0812">Transmembrane</keyword>
<reference evidence="2 3" key="1">
    <citation type="submission" date="2018-08" db="EMBL/GenBank/DDBJ databases">
        <title>Recombination of ecologically and evolutionarily significant loci maintains genetic cohesion in the Pseudomonas syringae species complex.</title>
        <authorList>
            <person name="Dillon M."/>
            <person name="Thakur S."/>
            <person name="Almeida R.N.D."/>
            <person name="Weir B.S."/>
            <person name="Guttman D.S."/>
        </authorList>
    </citation>
    <scope>NUCLEOTIDE SEQUENCE [LARGE SCALE GENOMIC DNA]</scope>
    <source>
        <strain evidence="2 3">ICMP 4086</strain>
    </source>
</reference>
<organism evidence="2 3">
    <name type="scientific">Pseudomonas caricapapayae</name>
    <dbReference type="NCBI Taxonomy" id="46678"/>
    <lineage>
        <taxon>Bacteria</taxon>
        <taxon>Pseudomonadati</taxon>
        <taxon>Pseudomonadota</taxon>
        <taxon>Gammaproteobacteria</taxon>
        <taxon>Pseudomonadales</taxon>
        <taxon>Pseudomonadaceae</taxon>
        <taxon>Pseudomonas</taxon>
    </lineage>
</organism>